<dbReference type="InterPro" id="IPR013087">
    <property type="entry name" value="Znf_C2H2_type"/>
</dbReference>
<organism evidence="6 7">
    <name type="scientific">Syncephalis pseudoplumigaleata</name>
    <dbReference type="NCBI Taxonomy" id="1712513"/>
    <lineage>
        <taxon>Eukaryota</taxon>
        <taxon>Fungi</taxon>
        <taxon>Fungi incertae sedis</taxon>
        <taxon>Zoopagomycota</taxon>
        <taxon>Zoopagomycotina</taxon>
        <taxon>Zoopagomycetes</taxon>
        <taxon>Zoopagales</taxon>
        <taxon>Piptocephalidaceae</taxon>
        <taxon>Syncephalis</taxon>
    </lineage>
</organism>
<keyword evidence="3" id="KW-0862">Zinc</keyword>
<dbReference type="InterPro" id="IPR036236">
    <property type="entry name" value="Znf_C2H2_sf"/>
</dbReference>
<dbReference type="Gene3D" id="3.30.160.60">
    <property type="entry name" value="Classic Zinc Finger"/>
    <property type="match status" value="1"/>
</dbReference>
<dbReference type="Proteomes" id="UP000278143">
    <property type="component" value="Unassembled WGS sequence"/>
</dbReference>
<evidence type="ECO:0000259" key="5">
    <source>
        <dbReference type="PROSITE" id="PS50076"/>
    </source>
</evidence>
<proteinExistence type="predicted"/>
<keyword evidence="2" id="KW-0863">Zinc-finger</keyword>
<evidence type="ECO:0000313" key="7">
    <source>
        <dbReference type="Proteomes" id="UP000278143"/>
    </source>
</evidence>
<dbReference type="Pfam" id="PF21884">
    <property type="entry name" value="ZUO1-like_ZHD"/>
    <property type="match status" value="1"/>
</dbReference>
<feature type="coiled-coil region" evidence="4">
    <location>
        <begin position="272"/>
        <end position="302"/>
    </location>
</feature>
<dbReference type="InterPro" id="IPR018253">
    <property type="entry name" value="DnaJ_domain_CS"/>
</dbReference>
<dbReference type="EMBL" id="KZ989383">
    <property type="protein sequence ID" value="RKP26584.1"/>
    <property type="molecule type" value="Genomic_DNA"/>
</dbReference>
<dbReference type="PROSITE" id="PS50076">
    <property type="entry name" value="DNAJ_2"/>
    <property type="match status" value="1"/>
</dbReference>
<dbReference type="Pfam" id="PF12171">
    <property type="entry name" value="zf-C2H2_jaz"/>
    <property type="match status" value="1"/>
</dbReference>
<dbReference type="AlphaFoldDB" id="A0A4P9Z281"/>
<dbReference type="Pfam" id="PF00226">
    <property type="entry name" value="DnaJ"/>
    <property type="match status" value="1"/>
</dbReference>
<dbReference type="PANTHER" id="PTHR44029">
    <property type="entry name" value="DNAJ HOMOLOG SUBFAMILY C MEMBER 21"/>
    <property type="match status" value="1"/>
</dbReference>
<dbReference type="InterPro" id="IPR001623">
    <property type="entry name" value="DnaJ_domain"/>
</dbReference>
<dbReference type="GO" id="GO:0008270">
    <property type="term" value="F:zinc ion binding"/>
    <property type="evidence" value="ECO:0007669"/>
    <property type="project" value="UniProtKB-KW"/>
</dbReference>
<keyword evidence="7" id="KW-1185">Reference proteome</keyword>
<gene>
    <name evidence="6" type="ORF">SYNPS1DRAFT_10135</name>
</gene>
<sequence>MGAAQSSTFGSAHRDDKGKESASAYTMKTCYYELLGVERTATDAELKKAYRKQALVWHPDKNYDNIEEATRIFALIQHAYEVLSDPHERAWYDGHRDEILREDSDYAGDAGDRGYSTVSGHTPDSLMRFFSPDCYAGFNDDGKGFYTVYRELFAQLAKEETEAHNPDLDEDDSAAARLDWLSSCSFGNSHSPFVDEERPERSIKVFYNEWSNFSTRKSFRWLDKWRLSDAPNRFVKRHMEKENKKSRETGRRAYNDAVRNLVAFVRKRDPRYKQFQQEQEALRKEREEAHKARLAAERAERLQRLEEYEAPAWANTEEHDAVLDVLDDVWEEEEVQWECQACNKRFKNERQWKHHESSKKHREMVEILRQELLAE</sequence>
<dbReference type="InterPro" id="IPR022755">
    <property type="entry name" value="Znf_C2H2_jaz"/>
</dbReference>
<dbReference type="PROSITE" id="PS00028">
    <property type="entry name" value="ZINC_FINGER_C2H2_1"/>
    <property type="match status" value="1"/>
</dbReference>
<feature type="domain" description="J" evidence="5">
    <location>
        <begin position="30"/>
        <end position="96"/>
    </location>
</feature>
<dbReference type="FunFam" id="1.10.287.110:FF:000046">
    <property type="entry name" value="dnaJ homolog subfamily C member 21"/>
    <property type="match status" value="1"/>
</dbReference>
<evidence type="ECO:0000256" key="3">
    <source>
        <dbReference type="ARBA" id="ARBA00022833"/>
    </source>
</evidence>
<accession>A0A4P9Z281</accession>
<reference evidence="7" key="1">
    <citation type="journal article" date="2018" name="Nat. Microbiol.">
        <title>Leveraging single-cell genomics to expand the fungal tree of life.</title>
        <authorList>
            <person name="Ahrendt S.R."/>
            <person name="Quandt C.A."/>
            <person name="Ciobanu D."/>
            <person name="Clum A."/>
            <person name="Salamov A."/>
            <person name="Andreopoulos B."/>
            <person name="Cheng J.F."/>
            <person name="Woyke T."/>
            <person name="Pelin A."/>
            <person name="Henrissat B."/>
            <person name="Reynolds N.K."/>
            <person name="Benny G.L."/>
            <person name="Smith M.E."/>
            <person name="James T.Y."/>
            <person name="Grigoriev I.V."/>
        </authorList>
    </citation>
    <scope>NUCLEOTIDE SEQUENCE [LARGE SCALE GENOMIC DNA]</scope>
    <source>
        <strain evidence="7">Benny S71-1</strain>
    </source>
</reference>
<dbReference type="SMART" id="SM00271">
    <property type="entry name" value="DnaJ"/>
    <property type="match status" value="1"/>
</dbReference>
<feature type="non-terminal residue" evidence="6">
    <location>
        <position position="375"/>
    </location>
</feature>
<evidence type="ECO:0000313" key="6">
    <source>
        <dbReference type="EMBL" id="RKP26584.1"/>
    </source>
</evidence>
<dbReference type="PROSITE" id="PS00636">
    <property type="entry name" value="DNAJ_1"/>
    <property type="match status" value="1"/>
</dbReference>
<keyword evidence="1" id="KW-0479">Metal-binding</keyword>
<dbReference type="OrthoDB" id="5894at2759"/>
<dbReference type="GO" id="GO:0005737">
    <property type="term" value="C:cytoplasm"/>
    <property type="evidence" value="ECO:0007669"/>
    <property type="project" value="TreeGrafter"/>
</dbReference>
<dbReference type="InterPro" id="IPR054076">
    <property type="entry name" value="ZUO1-like_ZHD"/>
</dbReference>
<keyword evidence="4" id="KW-0175">Coiled coil</keyword>
<protein>
    <recommendedName>
        <fullName evidence="5">J domain-containing protein</fullName>
    </recommendedName>
</protein>
<evidence type="ECO:0000256" key="4">
    <source>
        <dbReference type="SAM" id="Coils"/>
    </source>
</evidence>
<name>A0A4P9Z281_9FUNG</name>
<dbReference type="SUPFAM" id="SSF57667">
    <property type="entry name" value="beta-beta-alpha zinc fingers"/>
    <property type="match status" value="1"/>
</dbReference>
<evidence type="ECO:0000256" key="1">
    <source>
        <dbReference type="ARBA" id="ARBA00022723"/>
    </source>
</evidence>
<evidence type="ECO:0000256" key="2">
    <source>
        <dbReference type="ARBA" id="ARBA00022771"/>
    </source>
</evidence>
<dbReference type="PANTHER" id="PTHR44029:SF1">
    <property type="entry name" value="DNAJ HOMOLOG SUBFAMILY C MEMBER 21"/>
    <property type="match status" value="1"/>
</dbReference>
<dbReference type="Gene3D" id="1.10.287.110">
    <property type="entry name" value="DnaJ domain"/>
    <property type="match status" value="1"/>
</dbReference>
<dbReference type="InterPro" id="IPR036869">
    <property type="entry name" value="J_dom_sf"/>
</dbReference>
<dbReference type="SUPFAM" id="SSF46565">
    <property type="entry name" value="Chaperone J-domain"/>
    <property type="match status" value="1"/>
</dbReference>
<dbReference type="InterPro" id="IPR051964">
    <property type="entry name" value="Chaperone_stress_response"/>
</dbReference>
<dbReference type="PRINTS" id="PR00625">
    <property type="entry name" value="JDOMAIN"/>
</dbReference>
<dbReference type="CDD" id="cd06257">
    <property type="entry name" value="DnaJ"/>
    <property type="match status" value="1"/>
</dbReference>